<protein>
    <submittedName>
        <fullName evidence="2">Dyp-type peroxidase family</fullName>
    </submittedName>
</protein>
<dbReference type="GO" id="GO:0004601">
    <property type="term" value="F:peroxidase activity"/>
    <property type="evidence" value="ECO:0007669"/>
    <property type="project" value="UniProtKB-KW"/>
</dbReference>
<dbReference type="AlphaFoldDB" id="A0A157RDJ2"/>
<feature type="domain" description="Dyp-type peroxidase C-terminal" evidence="1">
    <location>
        <begin position="64"/>
        <end position="124"/>
    </location>
</feature>
<dbReference type="SUPFAM" id="SSF54909">
    <property type="entry name" value="Dimeric alpha+beta barrel"/>
    <property type="match status" value="1"/>
</dbReference>
<evidence type="ECO:0000313" key="3">
    <source>
        <dbReference type="Proteomes" id="UP000077037"/>
    </source>
</evidence>
<dbReference type="Pfam" id="PF20628">
    <property type="entry name" value="Dyp_perox_C"/>
    <property type="match status" value="1"/>
</dbReference>
<sequence length="150" mass="16797">MASLLFRDAIDYTHVRIHGRRYLPFQPKNCCMTPNGSMYFHASCFLDDYSRANLTGQHWFIHEMVQKYLHQMQPWARLAKDEQERIIGREIVSNVELPDATSGQKSHKTLATIVDDDGTEHDICATTCPSAAPARANMAPTSSATPGICG</sequence>
<dbReference type="InterPro" id="IPR011008">
    <property type="entry name" value="Dimeric_a/b-barrel"/>
</dbReference>
<dbReference type="EMBL" id="FKBS01000029">
    <property type="protein sequence ID" value="SAI55976.1"/>
    <property type="molecule type" value="Genomic_DNA"/>
</dbReference>
<name>A0A157RDJ2_9BORD</name>
<dbReference type="InterPro" id="IPR048328">
    <property type="entry name" value="Dyp_perox_C"/>
</dbReference>
<organism evidence="2 3">
    <name type="scientific">Bordetella ansorpii</name>
    <dbReference type="NCBI Taxonomy" id="288768"/>
    <lineage>
        <taxon>Bacteria</taxon>
        <taxon>Pseudomonadati</taxon>
        <taxon>Pseudomonadota</taxon>
        <taxon>Betaproteobacteria</taxon>
        <taxon>Burkholderiales</taxon>
        <taxon>Alcaligenaceae</taxon>
        <taxon>Bordetella</taxon>
    </lineage>
</organism>
<keyword evidence="2" id="KW-0575">Peroxidase</keyword>
<gene>
    <name evidence="2" type="ORF">SAMEA1982600_04705</name>
</gene>
<dbReference type="Proteomes" id="UP000077037">
    <property type="component" value="Unassembled WGS sequence"/>
</dbReference>
<reference evidence="2 3" key="1">
    <citation type="submission" date="2016-03" db="EMBL/GenBank/DDBJ databases">
        <authorList>
            <consortium name="Pathogen Informatics"/>
        </authorList>
    </citation>
    <scope>NUCLEOTIDE SEQUENCE [LARGE SCALE GENOMIC DNA]</scope>
    <source>
        <strain evidence="2 3">NCTC13364</strain>
    </source>
</reference>
<evidence type="ECO:0000313" key="2">
    <source>
        <dbReference type="EMBL" id="SAI55976.1"/>
    </source>
</evidence>
<evidence type="ECO:0000259" key="1">
    <source>
        <dbReference type="Pfam" id="PF20628"/>
    </source>
</evidence>
<accession>A0A157RDJ2</accession>
<proteinExistence type="predicted"/>
<keyword evidence="2" id="KW-0560">Oxidoreductase</keyword>